<proteinExistence type="predicted"/>
<evidence type="ECO:0000313" key="4">
    <source>
        <dbReference type="Proteomes" id="UP000230233"/>
    </source>
</evidence>
<dbReference type="EMBL" id="PDUG01000001">
    <property type="protein sequence ID" value="PIC54446.1"/>
    <property type="molecule type" value="Genomic_DNA"/>
</dbReference>
<gene>
    <name evidence="3" type="primary">Cnig_chr_I.g3697</name>
    <name evidence="3" type="ORF">B9Z55_003697</name>
</gene>
<comment type="caution">
    <text evidence="3">The sequence shown here is derived from an EMBL/GenBank/DDBJ whole genome shotgun (WGS) entry which is preliminary data.</text>
</comment>
<feature type="compositionally biased region" description="Acidic residues" evidence="1">
    <location>
        <begin position="193"/>
        <end position="230"/>
    </location>
</feature>
<organism evidence="3 4">
    <name type="scientific">Caenorhabditis nigoni</name>
    <dbReference type="NCBI Taxonomy" id="1611254"/>
    <lineage>
        <taxon>Eukaryota</taxon>
        <taxon>Metazoa</taxon>
        <taxon>Ecdysozoa</taxon>
        <taxon>Nematoda</taxon>
        <taxon>Chromadorea</taxon>
        <taxon>Rhabditida</taxon>
        <taxon>Rhabditina</taxon>
        <taxon>Rhabditomorpha</taxon>
        <taxon>Rhabditoidea</taxon>
        <taxon>Rhabditidae</taxon>
        <taxon>Peloderinae</taxon>
        <taxon>Caenorhabditis</taxon>
    </lineage>
</organism>
<name>A0A2G5VS95_9PELO</name>
<evidence type="ECO:0000259" key="2">
    <source>
        <dbReference type="Pfam" id="PF07735"/>
    </source>
</evidence>
<dbReference type="Pfam" id="PF07735">
    <property type="entry name" value="FBA_2"/>
    <property type="match status" value="1"/>
</dbReference>
<keyword evidence="4" id="KW-1185">Reference proteome</keyword>
<dbReference type="PANTHER" id="PTHR21503">
    <property type="entry name" value="F-BOX-CONTAINING HYPOTHETICAL PROTEIN C.ELEGANS"/>
    <property type="match status" value="1"/>
</dbReference>
<protein>
    <recommendedName>
        <fullName evidence="2">Sdz-33 F-box domain-containing protein</fullName>
    </recommendedName>
</protein>
<dbReference type="Proteomes" id="UP000230233">
    <property type="component" value="Chromosome I"/>
</dbReference>
<sequence length="230" mass="26403">MPIAILKFPTDLLRDVLKQFNPFELQIKITKEFKCLPKFPPDFDYQLVNYPSYIHIGYSFGFDINRLLNSTCKRIKLGDSGLSNQDLNVFFREWKTAGTFPNLQWLEIESKNIDNLSAILEMVPPITSIEIPQKQVSIRFGGNRNDEVMIYDAVRINKEDGTEAWLKVELGEVPRLEFLVFDPSNTVVKEMDPNDDEEEYEDGASDDEETEDEDSDDEESDGGGSDNEEN</sequence>
<dbReference type="InterPro" id="IPR012885">
    <property type="entry name" value="F-box_Sdz-33"/>
</dbReference>
<reference evidence="4" key="1">
    <citation type="submission" date="2017-10" db="EMBL/GenBank/DDBJ databases">
        <title>Rapid genome shrinkage in a self-fertile nematode reveals novel sperm competition proteins.</title>
        <authorList>
            <person name="Yin D."/>
            <person name="Schwarz E.M."/>
            <person name="Thomas C.G."/>
            <person name="Felde R.L."/>
            <person name="Korf I.F."/>
            <person name="Cutter A.D."/>
            <person name="Schartner C.M."/>
            <person name="Ralston E.J."/>
            <person name="Meyer B.J."/>
            <person name="Haag E.S."/>
        </authorList>
    </citation>
    <scope>NUCLEOTIDE SEQUENCE [LARGE SCALE GENOMIC DNA]</scope>
    <source>
        <strain evidence="4">JU1422</strain>
    </source>
</reference>
<feature type="region of interest" description="Disordered" evidence="1">
    <location>
        <begin position="186"/>
        <end position="230"/>
    </location>
</feature>
<evidence type="ECO:0000256" key="1">
    <source>
        <dbReference type="SAM" id="MobiDB-lite"/>
    </source>
</evidence>
<dbReference type="PANTHER" id="PTHR21503:SF52">
    <property type="entry name" value="F-BOX DOMAIN-CONTAINING PROTEIN"/>
    <property type="match status" value="1"/>
</dbReference>
<dbReference type="OrthoDB" id="10659047at2759"/>
<feature type="domain" description="Sdz-33 F-box" evidence="2">
    <location>
        <begin position="53"/>
        <end position="108"/>
    </location>
</feature>
<evidence type="ECO:0000313" key="3">
    <source>
        <dbReference type="EMBL" id="PIC54446.1"/>
    </source>
</evidence>
<accession>A0A2G5VS95</accession>
<dbReference type="AlphaFoldDB" id="A0A2G5VS95"/>